<dbReference type="EMBL" id="JYDO01000399">
    <property type="protein sequence ID" value="KRZ65332.1"/>
    <property type="molecule type" value="Genomic_DNA"/>
</dbReference>
<protein>
    <submittedName>
        <fullName evidence="1">Uncharacterized protein</fullName>
    </submittedName>
</protein>
<organism evidence="1 2">
    <name type="scientific">Trichinella papuae</name>
    <dbReference type="NCBI Taxonomy" id="268474"/>
    <lineage>
        <taxon>Eukaryota</taxon>
        <taxon>Metazoa</taxon>
        <taxon>Ecdysozoa</taxon>
        <taxon>Nematoda</taxon>
        <taxon>Enoplea</taxon>
        <taxon>Dorylaimia</taxon>
        <taxon>Trichinellida</taxon>
        <taxon>Trichinellidae</taxon>
        <taxon>Trichinella</taxon>
    </lineage>
</organism>
<dbReference type="AlphaFoldDB" id="A0A0V1M0J8"/>
<evidence type="ECO:0000313" key="2">
    <source>
        <dbReference type="Proteomes" id="UP000054843"/>
    </source>
</evidence>
<accession>A0A0V1M0J8</accession>
<gene>
    <name evidence="1" type="ORF">T10_9865</name>
</gene>
<dbReference type="Proteomes" id="UP000054843">
    <property type="component" value="Unassembled WGS sequence"/>
</dbReference>
<keyword evidence="2" id="KW-1185">Reference proteome</keyword>
<evidence type="ECO:0000313" key="1">
    <source>
        <dbReference type="EMBL" id="KRZ65332.1"/>
    </source>
</evidence>
<sequence length="48" mass="5492">MLKNSEVNKTVSIRQDVDQLDVSRRQACLRHPLGPQQPTITWFAIADD</sequence>
<name>A0A0V1M0J8_9BILA</name>
<comment type="caution">
    <text evidence="1">The sequence shown here is derived from an EMBL/GenBank/DDBJ whole genome shotgun (WGS) entry which is preliminary data.</text>
</comment>
<reference evidence="1 2" key="1">
    <citation type="submission" date="2015-01" db="EMBL/GenBank/DDBJ databases">
        <title>Evolution of Trichinella species and genotypes.</title>
        <authorList>
            <person name="Korhonen P.K."/>
            <person name="Edoardo P."/>
            <person name="Giuseppe L.R."/>
            <person name="Gasser R.B."/>
        </authorList>
    </citation>
    <scope>NUCLEOTIDE SEQUENCE [LARGE SCALE GENOMIC DNA]</scope>
    <source>
        <strain evidence="1">ISS1980</strain>
    </source>
</reference>
<proteinExistence type="predicted"/>